<evidence type="ECO:0000256" key="4">
    <source>
        <dbReference type="ARBA" id="ARBA00022833"/>
    </source>
</evidence>
<evidence type="ECO:0000313" key="8">
    <source>
        <dbReference type="EMBL" id="KZP12116.1"/>
    </source>
</evidence>
<keyword evidence="4" id="KW-0862">Zinc</keyword>
<dbReference type="PANTHER" id="PTHR23235">
    <property type="entry name" value="KRUEPPEL-LIKE TRANSCRIPTION FACTOR"/>
    <property type="match status" value="1"/>
</dbReference>
<sequence>MSIPTTPAVKSNCNTSPTFSTLLRQTSSFFGDASVMSSLLLESNGGNISGKNPTALSLTGLGIKAPLSLPVHDPASPKIKQEEYLDASMNFSELSFTDQLELQYPPSSSSDQLELGSPIVSDSSYHDFWSTSTCSHQPDTTFGSSIYTHSADGISSVFGSLPEIDMVAQPCDPFAQDAGINPLDIMMPTACSPLDFQSSRADGCAEAAMPLYLPRNCSPHIKMETKECSRMELAPEKVSAYKSPAQYSHGRVINRKRLLTDSPEEARAIRAIFRPLSPVSCGQRDPSYQPSSPIPEQAPPFSRASTLPPQPQADDQDVFAHVVHTPILNAHMGIDLVDLLARASKYRMRCPGQEIDNIWLMAFAGKLTQDGALCTEFRCYVNGCGQTNKRRDHIVVHVGSHVDQRPFKCDQCGMRFLRKNECKRHVASHSDLRPWVCHICPPNQTKGAFIRQDLLKRHLRRSHEVEVIPVRPLFKKSRTM</sequence>
<evidence type="ECO:0000256" key="6">
    <source>
        <dbReference type="SAM" id="MobiDB-lite"/>
    </source>
</evidence>
<gene>
    <name evidence="8" type="ORF">FIBSPDRAFT_961675</name>
</gene>
<keyword evidence="3 5" id="KW-0863">Zinc-finger</keyword>
<dbReference type="EMBL" id="KV417652">
    <property type="protein sequence ID" value="KZP12116.1"/>
    <property type="molecule type" value="Genomic_DNA"/>
</dbReference>
<evidence type="ECO:0000256" key="3">
    <source>
        <dbReference type="ARBA" id="ARBA00022771"/>
    </source>
</evidence>
<dbReference type="Gene3D" id="3.30.160.60">
    <property type="entry name" value="Classic Zinc Finger"/>
    <property type="match status" value="1"/>
</dbReference>
<keyword evidence="9" id="KW-1185">Reference proteome</keyword>
<reference evidence="8 9" key="1">
    <citation type="journal article" date="2016" name="Mol. Biol. Evol.">
        <title>Comparative Genomics of Early-Diverging Mushroom-Forming Fungi Provides Insights into the Origins of Lignocellulose Decay Capabilities.</title>
        <authorList>
            <person name="Nagy L.G."/>
            <person name="Riley R."/>
            <person name="Tritt A."/>
            <person name="Adam C."/>
            <person name="Daum C."/>
            <person name="Floudas D."/>
            <person name="Sun H."/>
            <person name="Yadav J.S."/>
            <person name="Pangilinan J."/>
            <person name="Larsson K.H."/>
            <person name="Matsuura K."/>
            <person name="Barry K."/>
            <person name="Labutti K."/>
            <person name="Kuo R."/>
            <person name="Ohm R.A."/>
            <person name="Bhattacharya S.S."/>
            <person name="Shirouzu T."/>
            <person name="Yoshinaga Y."/>
            <person name="Martin F.M."/>
            <person name="Grigoriev I.V."/>
            <person name="Hibbett D.S."/>
        </authorList>
    </citation>
    <scope>NUCLEOTIDE SEQUENCE [LARGE SCALE GENOMIC DNA]</scope>
    <source>
        <strain evidence="8 9">CBS 109695</strain>
    </source>
</reference>
<proteinExistence type="predicted"/>
<dbReference type="GO" id="GO:0008270">
    <property type="term" value="F:zinc ion binding"/>
    <property type="evidence" value="ECO:0007669"/>
    <property type="project" value="UniProtKB-KW"/>
</dbReference>
<name>A0A166AZA1_9AGAM</name>
<dbReference type="SMART" id="SM00355">
    <property type="entry name" value="ZnF_C2H2"/>
    <property type="match status" value="3"/>
</dbReference>
<organism evidence="8 9">
    <name type="scientific">Athelia psychrophila</name>
    <dbReference type="NCBI Taxonomy" id="1759441"/>
    <lineage>
        <taxon>Eukaryota</taxon>
        <taxon>Fungi</taxon>
        <taxon>Dikarya</taxon>
        <taxon>Basidiomycota</taxon>
        <taxon>Agaricomycotina</taxon>
        <taxon>Agaricomycetes</taxon>
        <taxon>Agaricomycetidae</taxon>
        <taxon>Atheliales</taxon>
        <taxon>Atheliaceae</taxon>
        <taxon>Athelia</taxon>
    </lineage>
</organism>
<evidence type="ECO:0000256" key="5">
    <source>
        <dbReference type="PROSITE-ProRule" id="PRU00042"/>
    </source>
</evidence>
<evidence type="ECO:0000256" key="1">
    <source>
        <dbReference type="ARBA" id="ARBA00022723"/>
    </source>
</evidence>
<evidence type="ECO:0000256" key="2">
    <source>
        <dbReference type="ARBA" id="ARBA00022737"/>
    </source>
</evidence>
<feature type="domain" description="C2H2-type" evidence="7">
    <location>
        <begin position="377"/>
        <end position="406"/>
    </location>
</feature>
<feature type="domain" description="C2H2-type" evidence="7">
    <location>
        <begin position="407"/>
        <end position="434"/>
    </location>
</feature>
<evidence type="ECO:0000313" key="9">
    <source>
        <dbReference type="Proteomes" id="UP000076532"/>
    </source>
</evidence>
<feature type="region of interest" description="Disordered" evidence="6">
    <location>
        <begin position="280"/>
        <end position="313"/>
    </location>
</feature>
<evidence type="ECO:0000259" key="7">
    <source>
        <dbReference type="PROSITE" id="PS50157"/>
    </source>
</evidence>
<dbReference type="FunFam" id="3.30.160.60:FF:000100">
    <property type="entry name" value="Zinc finger 45-like"/>
    <property type="match status" value="1"/>
</dbReference>
<protein>
    <recommendedName>
        <fullName evidence="7">C2H2-type domain-containing protein</fullName>
    </recommendedName>
</protein>
<dbReference type="InterPro" id="IPR013087">
    <property type="entry name" value="Znf_C2H2_type"/>
</dbReference>
<dbReference type="PROSITE" id="PS50157">
    <property type="entry name" value="ZINC_FINGER_C2H2_2"/>
    <property type="match status" value="2"/>
</dbReference>
<keyword evidence="1" id="KW-0479">Metal-binding</keyword>
<dbReference type="AlphaFoldDB" id="A0A166AZA1"/>
<dbReference type="SUPFAM" id="SSF57667">
    <property type="entry name" value="beta-beta-alpha zinc fingers"/>
    <property type="match status" value="1"/>
</dbReference>
<dbReference type="OrthoDB" id="8117402at2759"/>
<dbReference type="PROSITE" id="PS00028">
    <property type="entry name" value="ZINC_FINGER_C2H2_1"/>
    <property type="match status" value="1"/>
</dbReference>
<dbReference type="Proteomes" id="UP000076532">
    <property type="component" value="Unassembled WGS sequence"/>
</dbReference>
<accession>A0A166AZA1</accession>
<keyword evidence="2" id="KW-0677">Repeat</keyword>
<dbReference type="InterPro" id="IPR036236">
    <property type="entry name" value="Znf_C2H2_sf"/>
</dbReference>
<dbReference type="STRING" id="436010.A0A166AZA1"/>